<organism evidence="2 3">
    <name type="scientific">Xylanimonas oleitrophica</name>
    <dbReference type="NCBI Taxonomy" id="2607479"/>
    <lineage>
        <taxon>Bacteria</taxon>
        <taxon>Bacillati</taxon>
        <taxon>Actinomycetota</taxon>
        <taxon>Actinomycetes</taxon>
        <taxon>Micrococcales</taxon>
        <taxon>Promicromonosporaceae</taxon>
        <taxon>Xylanimonas</taxon>
    </lineage>
</organism>
<keyword evidence="1" id="KW-1133">Transmembrane helix</keyword>
<feature type="transmembrane region" description="Helical" evidence="1">
    <location>
        <begin position="73"/>
        <end position="93"/>
    </location>
</feature>
<comment type="caution">
    <text evidence="2">The sequence shown here is derived from an EMBL/GenBank/DDBJ whole genome shotgun (WGS) entry which is preliminary data.</text>
</comment>
<dbReference type="RefSeq" id="WP_111250922.1">
    <property type="nucleotide sequence ID" value="NZ_QKWH01000005.1"/>
</dbReference>
<keyword evidence="1" id="KW-0812">Transmembrane</keyword>
<name>A0A2W5WNK8_9MICO</name>
<evidence type="ECO:0000313" key="3">
    <source>
        <dbReference type="Proteomes" id="UP000248783"/>
    </source>
</evidence>
<feature type="transmembrane region" description="Helical" evidence="1">
    <location>
        <begin position="40"/>
        <end position="58"/>
    </location>
</feature>
<feature type="transmembrane region" description="Helical" evidence="1">
    <location>
        <begin position="162"/>
        <end position="183"/>
    </location>
</feature>
<dbReference type="Proteomes" id="UP000248783">
    <property type="component" value="Unassembled WGS sequence"/>
</dbReference>
<evidence type="ECO:0000313" key="2">
    <source>
        <dbReference type="EMBL" id="PZR53129.1"/>
    </source>
</evidence>
<dbReference type="EMBL" id="QKWH01000005">
    <property type="protein sequence ID" value="PZR53129.1"/>
    <property type="molecule type" value="Genomic_DNA"/>
</dbReference>
<feature type="transmembrane region" description="Helical" evidence="1">
    <location>
        <begin position="114"/>
        <end position="142"/>
    </location>
</feature>
<reference evidence="2 3" key="1">
    <citation type="submission" date="2018-06" db="EMBL/GenBank/DDBJ databases">
        <title>Whole genome sequencing of a novel hydrocarbon degrading bacterial strain, PW21 isolated from oil contaminated produced water sample.</title>
        <authorList>
            <person name="Nagkirti P."/>
            <person name="Shaikh A."/>
            <person name="Gowdaman V."/>
            <person name="Engineer A.E."/>
            <person name="Dagar S."/>
            <person name="Dhakephalkar P.K."/>
        </authorList>
    </citation>
    <scope>NUCLEOTIDE SEQUENCE [LARGE SCALE GENOMIC DNA]</scope>
    <source>
        <strain evidence="2 3">PW21</strain>
    </source>
</reference>
<feature type="transmembrane region" description="Helical" evidence="1">
    <location>
        <begin position="190"/>
        <end position="208"/>
    </location>
</feature>
<keyword evidence="3" id="KW-1185">Reference proteome</keyword>
<feature type="transmembrane region" description="Helical" evidence="1">
    <location>
        <begin position="264"/>
        <end position="285"/>
    </location>
</feature>
<accession>A0A2W5WNK8</accession>
<protein>
    <recommendedName>
        <fullName evidence="4">ABC transporter permease</fullName>
    </recommendedName>
</protein>
<sequence length="291" mass="28769">MSAATATPHGARATTARPGPAFGRVVAAEGTKLLSLRSPWWAAAVTVVVAGVITYLSAEASSVDPGFEPLDSLSTGLALAHLGPLVLGVLVGAGEFRTGASRTTFTLVPRRWPVLAAQVLVTAAFALGTAVLATAASVLGILPSAASRGITVDLTSDDTPGLVLGMVLFLVALALFGLALGALLRRTVPALVTGLLVVVILPVVLTTAGDPLVSGADPASTGLAGPPTTVLGTLAVLSPGGAAQLMTTSASAGPMSGTPDLGPVGGGLVFAAWVLVVLVAAAVRLRARDVR</sequence>
<evidence type="ECO:0000256" key="1">
    <source>
        <dbReference type="SAM" id="Phobius"/>
    </source>
</evidence>
<gene>
    <name evidence="2" type="ORF">DNL40_09015</name>
</gene>
<dbReference type="AlphaFoldDB" id="A0A2W5WNK8"/>
<keyword evidence="1" id="KW-0472">Membrane</keyword>
<evidence type="ECO:0008006" key="4">
    <source>
        <dbReference type="Google" id="ProtNLM"/>
    </source>
</evidence>
<proteinExistence type="predicted"/>